<dbReference type="GO" id="GO:0032259">
    <property type="term" value="P:methylation"/>
    <property type="evidence" value="ECO:0007669"/>
    <property type="project" value="UniProtKB-KW"/>
</dbReference>
<protein>
    <submittedName>
        <fullName evidence="2">SAM-dependent methyltransferase</fullName>
    </submittedName>
</protein>
<dbReference type="STRING" id="1388748.GCA_000463155_01907"/>
<dbReference type="SUPFAM" id="SSF53335">
    <property type="entry name" value="S-adenosyl-L-methionine-dependent methyltransferases"/>
    <property type="match status" value="1"/>
</dbReference>
<evidence type="ECO:0000313" key="2">
    <source>
        <dbReference type="EMBL" id="PSN09185.1"/>
    </source>
</evidence>
<name>A0A2P8VNT6_9ENTR</name>
<dbReference type="AlphaFoldDB" id="A0A2P8VNT6"/>
<keyword evidence="3" id="KW-1185">Reference proteome</keyword>
<dbReference type="Pfam" id="PF08241">
    <property type="entry name" value="Methyltransf_11"/>
    <property type="match status" value="1"/>
</dbReference>
<sequence>MTIRSHRHHVDSQFGQQAEAYLTSQVHASGRDLERLRSRLAGCTDARLLDIGCGAGHASFIAAEQVAQVTAYDLSQQMLEVVSQTAQARGLDNLATRQGVAEHLPFEDNSLDIVISRYSAHHWQDPGMAMREVRRVLTPGGRAIFMDIMSPGPAVTDIFLQTIEALRDTSHVRNYSSAQWLEMFIQGGLAVQEVITDRLMLEFSSWVTRMRTPTVMVEAIRAYQQSASDEVKRYFALQEDGSFSPGTIMIEAIKPG</sequence>
<accession>A0A2P8VNT6</accession>
<comment type="caution">
    <text evidence="2">The sequence shown here is derived from an EMBL/GenBank/DDBJ whole genome shotgun (WGS) entry which is preliminary data.</text>
</comment>
<reference evidence="2 3" key="1">
    <citation type="submission" date="2018-03" db="EMBL/GenBank/DDBJ databases">
        <title>Draft genome sequence of the first documented clinical Siccibacter turicensis isolate in Austria.</title>
        <authorList>
            <person name="Lepuschitz S."/>
            <person name="Pekard-Amenitsch S."/>
            <person name="Haunold R."/>
            <person name="Schill S."/>
            <person name="Mach R."/>
            <person name="Allerberger F."/>
            <person name="Ruppitsch W."/>
            <person name="Forsythe S.J."/>
        </authorList>
    </citation>
    <scope>NUCLEOTIDE SEQUENCE [LARGE SCALE GENOMIC DNA]</scope>
    <source>
        <strain evidence="2 3">6100069499-17</strain>
    </source>
</reference>
<dbReference type="OrthoDB" id="529208at2"/>
<keyword evidence="2" id="KW-0808">Transferase</keyword>
<dbReference type="Proteomes" id="UP000240212">
    <property type="component" value="Unassembled WGS sequence"/>
</dbReference>
<dbReference type="PANTHER" id="PTHR43591">
    <property type="entry name" value="METHYLTRANSFERASE"/>
    <property type="match status" value="1"/>
</dbReference>
<proteinExistence type="predicted"/>
<dbReference type="CDD" id="cd02440">
    <property type="entry name" value="AdoMet_MTases"/>
    <property type="match status" value="1"/>
</dbReference>
<dbReference type="PANTHER" id="PTHR43591:SF24">
    <property type="entry name" value="2-METHOXY-6-POLYPRENYL-1,4-BENZOQUINOL METHYLASE, MITOCHONDRIAL"/>
    <property type="match status" value="1"/>
</dbReference>
<dbReference type="Gene3D" id="3.40.50.150">
    <property type="entry name" value="Vaccinia Virus protein VP39"/>
    <property type="match status" value="1"/>
</dbReference>
<organism evidence="2 3">
    <name type="scientific">Siccibacter turicensis</name>
    <dbReference type="NCBI Taxonomy" id="357233"/>
    <lineage>
        <taxon>Bacteria</taxon>
        <taxon>Pseudomonadati</taxon>
        <taxon>Pseudomonadota</taxon>
        <taxon>Gammaproteobacteria</taxon>
        <taxon>Enterobacterales</taxon>
        <taxon>Enterobacteriaceae</taxon>
        <taxon>Siccibacter</taxon>
    </lineage>
</organism>
<feature type="domain" description="Methyltransferase type 11" evidence="1">
    <location>
        <begin position="49"/>
        <end position="145"/>
    </location>
</feature>
<keyword evidence="2" id="KW-0489">Methyltransferase</keyword>
<gene>
    <name evidence="2" type="ORF">C7G83_00025</name>
</gene>
<evidence type="ECO:0000313" key="3">
    <source>
        <dbReference type="Proteomes" id="UP000240212"/>
    </source>
</evidence>
<dbReference type="GO" id="GO:0008757">
    <property type="term" value="F:S-adenosylmethionine-dependent methyltransferase activity"/>
    <property type="evidence" value="ECO:0007669"/>
    <property type="project" value="InterPro"/>
</dbReference>
<evidence type="ECO:0000259" key="1">
    <source>
        <dbReference type="Pfam" id="PF08241"/>
    </source>
</evidence>
<dbReference type="EMBL" id="PYEP01000001">
    <property type="protein sequence ID" value="PSN09185.1"/>
    <property type="molecule type" value="Genomic_DNA"/>
</dbReference>
<dbReference type="RefSeq" id="WP_106875782.1">
    <property type="nucleotide sequence ID" value="NZ_PYEP01000001.1"/>
</dbReference>
<dbReference type="InterPro" id="IPR013216">
    <property type="entry name" value="Methyltransf_11"/>
</dbReference>
<dbReference type="InterPro" id="IPR029063">
    <property type="entry name" value="SAM-dependent_MTases_sf"/>
</dbReference>